<proteinExistence type="predicted"/>
<evidence type="ECO:0000313" key="2">
    <source>
        <dbReference type="Proteomes" id="UP000619295"/>
    </source>
</evidence>
<organism evidence="1 2">
    <name type="scientific">Bosea spartocytisi</name>
    <dbReference type="NCBI Taxonomy" id="2773451"/>
    <lineage>
        <taxon>Bacteria</taxon>
        <taxon>Pseudomonadati</taxon>
        <taxon>Pseudomonadota</taxon>
        <taxon>Alphaproteobacteria</taxon>
        <taxon>Hyphomicrobiales</taxon>
        <taxon>Boseaceae</taxon>
        <taxon>Bosea</taxon>
    </lineage>
</organism>
<dbReference type="AlphaFoldDB" id="A0A927EEK4"/>
<name>A0A927EEK4_9HYPH</name>
<accession>A0A927EEK4</accession>
<gene>
    <name evidence="1" type="ORF">IED13_27440</name>
</gene>
<protein>
    <submittedName>
        <fullName evidence="1">Uncharacterized protein</fullName>
    </submittedName>
</protein>
<keyword evidence="2" id="KW-1185">Reference proteome</keyword>
<dbReference type="RefSeq" id="WP_191126019.1">
    <property type="nucleotide sequence ID" value="NZ_JACXWY010000039.1"/>
</dbReference>
<comment type="caution">
    <text evidence="1">The sequence shown here is derived from an EMBL/GenBank/DDBJ whole genome shotgun (WGS) entry which is preliminary data.</text>
</comment>
<dbReference type="Proteomes" id="UP000619295">
    <property type="component" value="Unassembled WGS sequence"/>
</dbReference>
<sequence>MTHNYDPARGAFRNLCSLSDEAAGAVLAAISVSGLRAIKSNYLARRRATEAWLLSECTEKLGEPRLRYPVYFFLGDMADGLDASRPCSHVVPLAHFPTDAITFTYPDSMASYQLGFRDDLASERLPHHGKVFTLSELEALVRKAGMPADRWRNDLGRQHDRYIEMQLWDDAPLCSLERARPPA</sequence>
<dbReference type="EMBL" id="JACXWY010000039">
    <property type="protein sequence ID" value="MBD3849450.1"/>
    <property type="molecule type" value="Genomic_DNA"/>
</dbReference>
<reference evidence="1" key="1">
    <citation type="submission" date="2020-09" db="EMBL/GenBank/DDBJ databases">
        <title>Bosea spartocytisi sp. nov. a root nodule endophyte of Spartocytisus supranubius in the high mountain ecosystem fo the Teide National Park (Canary Islands, Spain).</title>
        <authorList>
            <person name="Pulido-Suarez L."/>
            <person name="Peix A."/>
            <person name="Igual J.M."/>
            <person name="Socas-Perez N."/>
            <person name="Velazquez E."/>
            <person name="Flores-Felix J.D."/>
            <person name="Leon-Barrios M."/>
        </authorList>
    </citation>
    <scope>NUCLEOTIDE SEQUENCE</scope>
    <source>
        <strain evidence="1">SSUT16</strain>
    </source>
</reference>
<evidence type="ECO:0000313" key="1">
    <source>
        <dbReference type="EMBL" id="MBD3849450.1"/>
    </source>
</evidence>